<keyword evidence="8" id="KW-1185">Reference proteome</keyword>
<dbReference type="GO" id="GO:0016020">
    <property type="term" value="C:membrane"/>
    <property type="evidence" value="ECO:0007669"/>
    <property type="project" value="UniProtKB-SubCell"/>
</dbReference>
<feature type="transmembrane region" description="Helical" evidence="6">
    <location>
        <begin position="26"/>
        <end position="49"/>
    </location>
</feature>
<protein>
    <submittedName>
        <fullName evidence="7">Uncharacterized protein</fullName>
    </submittedName>
</protein>
<keyword evidence="3 6" id="KW-1133">Transmembrane helix</keyword>
<proteinExistence type="predicted"/>
<keyword evidence="2 6" id="KW-0812">Transmembrane</keyword>
<comment type="subcellular location">
    <subcellularLocation>
        <location evidence="1">Membrane</location>
        <topology evidence="1">Multi-pass membrane protein</topology>
    </subcellularLocation>
</comment>
<evidence type="ECO:0000256" key="1">
    <source>
        <dbReference type="ARBA" id="ARBA00004141"/>
    </source>
</evidence>
<evidence type="ECO:0000256" key="5">
    <source>
        <dbReference type="SAM" id="MobiDB-lite"/>
    </source>
</evidence>
<dbReference type="SUPFAM" id="SSF103481">
    <property type="entry name" value="Multidrug resistance efflux transporter EmrE"/>
    <property type="match status" value="1"/>
</dbReference>
<feature type="compositionally biased region" description="Acidic residues" evidence="5">
    <location>
        <begin position="434"/>
        <end position="446"/>
    </location>
</feature>
<feature type="transmembrane region" description="Helical" evidence="6">
    <location>
        <begin position="314"/>
        <end position="335"/>
    </location>
</feature>
<feature type="transmembrane region" description="Helical" evidence="6">
    <location>
        <begin position="69"/>
        <end position="88"/>
    </location>
</feature>
<name>A0A409WN63_PSICY</name>
<dbReference type="Gene3D" id="1.10.3730.20">
    <property type="match status" value="1"/>
</dbReference>
<evidence type="ECO:0000313" key="7">
    <source>
        <dbReference type="EMBL" id="PPQ79939.1"/>
    </source>
</evidence>
<feature type="transmembrane region" description="Helical" evidence="6">
    <location>
        <begin position="271"/>
        <end position="294"/>
    </location>
</feature>
<dbReference type="EMBL" id="NHYD01003356">
    <property type="protein sequence ID" value="PPQ79939.1"/>
    <property type="molecule type" value="Genomic_DNA"/>
</dbReference>
<feature type="transmembrane region" description="Helical" evidence="6">
    <location>
        <begin position="378"/>
        <end position="398"/>
    </location>
</feature>
<feature type="region of interest" description="Disordered" evidence="5">
    <location>
        <begin position="406"/>
        <end position="446"/>
    </location>
</feature>
<feature type="transmembrane region" description="Helical" evidence="6">
    <location>
        <begin position="233"/>
        <end position="251"/>
    </location>
</feature>
<evidence type="ECO:0000256" key="4">
    <source>
        <dbReference type="ARBA" id="ARBA00023136"/>
    </source>
</evidence>
<dbReference type="OrthoDB" id="165382at2759"/>
<feature type="compositionally biased region" description="Basic and acidic residues" evidence="5">
    <location>
        <begin position="506"/>
        <end position="547"/>
    </location>
</feature>
<dbReference type="Pfam" id="PF05653">
    <property type="entry name" value="Mg_trans_NIPA"/>
    <property type="match status" value="2"/>
</dbReference>
<dbReference type="InterPro" id="IPR037185">
    <property type="entry name" value="EmrE-like"/>
</dbReference>
<evidence type="ECO:0000256" key="3">
    <source>
        <dbReference type="ARBA" id="ARBA00022989"/>
    </source>
</evidence>
<feature type="compositionally biased region" description="Polar residues" evidence="5">
    <location>
        <begin position="559"/>
        <end position="569"/>
    </location>
</feature>
<accession>A0A409WN63</accession>
<feature type="transmembrane region" description="Helical" evidence="6">
    <location>
        <begin position="100"/>
        <end position="120"/>
    </location>
</feature>
<reference evidence="7 8" key="1">
    <citation type="journal article" date="2018" name="Evol. Lett.">
        <title>Horizontal gene cluster transfer increased hallucinogenic mushroom diversity.</title>
        <authorList>
            <person name="Reynolds H.T."/>
            <person name="Vijayakumar V."/>
            <person name="Gluck-Thaler E."/>
            <person name="Korotkin H.B."/>
            <person name="Matheny P.B."/>
            <person name="Slot J.C."/>
        </authorList>
    </citation>
    <scope>NUCLEOTIDE SEQUENCE [LARGE SCALE GENOMIC DNA]</scope>
    <source>
        <strain evidence="7 8">2631</strain>
    </source>
</reference>
<keyword evidence="4 6" id="KW-0472">Membrane</keyword>
<dbReference type="InParanoid" id="A0A409WN63"/>
<dbReference type="InterPro" id="IPR008521">
    <property type="entry name" value="Mg_trans_NIPA"/>
</dbReference>
<dbReference type="AlphaFoldDB" id="A0A409WN63"/>
<evidence type="ECO:0000313" key="8">
    <source>
        <dbReference type="Proteomes" id="UP000283269"/>
    </source>
</evidence>
<dbReference type="PANTHER" id="PTHR12570">
    <property type="match status" value="1"/>
</dbReference>
<sequence>MSSTSIAPPISTSTSSPASPRHANPIIAFIIGLSIILLASVLNAAGLNLTKLDHVRTSSIPKSARRKDWMRPLWLLGMLLYILSQLIGSTLALEYMRAEYVAPLGSTSLVFNFLFARFLVGTPVTSTDIYGTVVVILGVIGIVAFGSINSGLTSETDVKHITYLWRRGGWLGYFFTMSAALLLVLIFTHRLDFVLASRTDMAAVPFSAARPMQGSGLPPPNAAFSISKRRRSLLGRFFGIFVAIKAGWDAVINWVTDRLEMWVAPKDDTQVAWTLGIGWACCGGGLAGGCLVFAKATVKLLSGSLSHENPGNQFGHAAPIFTIILLVITAVLQIICLNRGLKVYDSTLVVPVFYGVYTATGWLDSLIFNDEVSAYKSWTLFLICVSIFVLISGVVLLTHKKPEPVTGKIKSTTLPRQRRRAGKGTKAVGQNGEGDPDEEAEPADGEDQVLWSVGNASDDDDDFEEIEGEDEDVDHHQHPLHQELPTGRIAGMGAKPTAAPRGARSVIDEHTELVGSESHDSDPLELQRRDDADAAKKRRSMDPFRDNAEDEHELDEFTSVGSRAGLTQR</sequence>
<gene>
    <name evidence="7" type="ORF">CVT25_003011</name>
</gene>
<comment type="caution">
    <text evidence="7">The sequence shown here is derived from an EMBL/GenBank/DDBJ whole genome shotgun (WGS) entry which is preliminary data.</text>
</comment>
<feature type="transmembrane region" description="Helical" evidence="6">
    <location>
        <begin position="168"/>
        <end position="188"/>
    </location>
</feature>
<dbReference type="PANTHER" id="PTHR12570:SF82">
    <property type="entry name" value="NIPA-LIKE PROTEIN 3"/>
    <property type="match status" value="1"/>
</dbReference>
<dbReference type="Proteomes" id="UP000283269">
    <property type="component" value="Unassembled WGS sequence"/>
</dbReference>
<feature type="region of interest" description="Disordered" evidence="5">
    <location>
        <begin position="469"/>
        <end position="569"/>
    </location>
</feature>
<dbReference type="GO" id="GO:0015095">
    <property type="term" value="F:magnesium ion transmembrane transporter activity"/>
    <property type="evidence" value="ECO:0007669"/>
    <property type="project" value="InterPro"/>
</dbReference>
<feature type="transmembrane region" description="Helical" evidence="6">
    <location>
        <begin position="129"/>
        <end position="148"/>
    </location>
</feature>
<organism evidence="7 8">
    <name type="scientific">Psilocybe cyanescens</name>
    <dbReference type="NCBI Taxonomy" id="93625"/>
    <lineage>
        <taxon>Eukaryota</taxon>
        <taxon>Fungi</taxon>
        <taxon>Dikarya</taxon>
        <taxon>Basidiomycota</taxon>
        <taxon>Agaricomycotina</taxon>
        <taxon>Agaricomycetes</taxon>
        <taxon>Agaricomycetidae</taxon>
        <taxon>Agaricales</taxon>
        <taxon>Agaricineae</taxon>
        <taxon>Strophariaceae</taxon>
        <taxon>Psilocybe</taxon>
    </lineage>
</organism>
<evidence type="ECO:0000256" key="2">
    <source>
        <dbReference type="ARBA" id="ARBA00022692"/>
    </source>
</evidence>
<evidence type="ECO:0000256" key="6">
    <source>
        <dbReference type="SAM" id="Phobius"/>
    </source>
</evidence>